<proteinExistence type="predicted"/>
<comment type="caution">
    <text evidence="1">The sequence shown here is derived from an EMBL/GenBank/DDBJ whole genome shotgun (WGS) entry which is preliminary data.</text>
</comment>
<keyword evidence="2" id="KW-1185">Reference proteome</keyword>
<evidence type="ECO:0000313" key="2">
    <source>
        <dbReference type="Proteomes" id="UP001054837"/>
    </source>
</evidence>
<dbReference type="AlphaFoldDB" id="A0AAV4WCU7"/>
<accession>A0AAV4WCU7</accession>
<dbReference type="EMBL" id="BPLQ01014531">
    <property type="protein sequence ID" value="GIY80622.1"/>
    <property type="molecule type" value="Genomic_DNA"/>
</dbReference>
<evidence type="ECO:0000313" key="1">
    <source>
        <dbReference type="EMBL" id="GIY80622.1"/>
    </source>
</evidence>
<reference evidence="1 2" key="1">
    <citation type="submission" date="2021-06" db="EMBL/GenBank/DDBJ databases">
        <title>Caerostris darwini draft genome.</title>
        <authorList>
            <person name="Kono N."/>
            <person name="Arakawa K."/>
        </authorList>
    </citation>
    <scope>NUCLEOTIDE SEQUENCE [LARGE SCALE GENOMIC DNA]</scope>
</reference>
<protein>
    <submittedName>
        <fullName evidence="1">Uncharacterized protein</fullName>
    </submittedName>
</protein>
<gene>
    <name evidence="1" type="ORF">CDAR_53941</name>
</gene>
<name>A0AAV4WCU7_9ARAC</name>
<organism evidence="1 2">
    <name type="scientific">Caerostris darwini</name>
    <dbReference type="NCBI Taxonomy" id="1538125"/>
    <lineage>
        <taxon>Eukaryota</taxon>
        <taxon>Metazoa</taxon>
        <taxon>Ecdysozoa</taxon>
        <taxon>Arthropoda</taxon>
        <taxon>Chelicerata</taxon>
        <taxon>Arachnida</taxon>
        <taxon>Araneae</taxon>
        <taxon>Araneomorphae</taxon>
        <taxon>Entelegynae</taxon>
        <taxon>Araneoidea</taxon>
        <taxon>Araneidae</taxon>
        <taxon>Caerostris</taxon>
    </lineage>
</organism>
<dbReference type="Proteomes" id="UP001054837">
    <property type="component" value="Unassembled WGS sequence"/>
</dbReference>
<sequence>MFSLSPLNIRPHPSHIKIVASTSAQSATQPSSSHTPEKDRLQLLHLEIVCGRCCGRVLPVFSELLRTDDKSAARFGKTEKIKVLQLDARVRRFFKTK</sequence>